<dbReference type="EMBL" id="BFAA01006260">
    <property type="protein sequence ID" value="GCB60510.1"/>
    <property type="molecule type" value="Genomic_DNA"/>
</dbReference>
<evidence type="ECO:0000313" key="1">
    <source>
        <dbReference type="EMBL" id="GCB60510.1"/>
    </source>
</evidence>
<dbReference type="Pfam" id="PF15137">
    <property type="entry name" value="ECPIP"/>
    <property type="match status" value="1"/>
</dbReference>
<dbReference type="PANTHER" id="PTHR35658:SF1">
    <property type="entry name" value="CHROMOSOME 21 OPEN READING FRAME 62"/>
    <property type="match status" value="1"/>
</dbReference>
<sequence length="251" mass="27811">MVIYSEQTKCSKRRCERMENLCQFVSRYVVNMKVTGSVSNQLVLFAALWCCVCVAVVRSSNHTLIFQNESNFRNCSCFSSIPDCSTVLANLECNCKTVSSKDIDKANPTFSNELVVWVSDTATVGLLLNYSSVPNLRLSLCSCNPVLTEYLIIFGLKKLCVTNPRANAYPLQNITIFSAGGAAVKPSLQNNTGFSFYISFLNMALLNGDSKLKAYSVPNVTNIAEYFPDLRYDTTSLPSEANSSFVTFIYV</sequence>
<protein>
    <submittedName>
        <fullName evidence="1">Uncharacterized protein</fullName>
    </submittedName>
</protein>
<dbReference type="OMA" id="VWFKELW"/>
<keyword evidence="2" id="KW-1185">Reference proteome</keyword>
<proteinExistence type="predicted"/>
<reference evidence="1 2" key="1">
    <citation type="journal article" date="2018" name="Nat. Ecol. Evol.">
        <title>Shark genomes provide insights into elasmobranch evolution and the origin of vertebrates.</title>
        <authorList>
            <person name="Hara Y"/>
            <person name="Yamaguchi K"/>
            <person name="Onimaru K"/>
            <person name="Kadota M"/>
            <person name="Koyanagi M"/>
            <person name="Keeley SD"/>
            <person name="Tatsumi K"/>
            <person name="Tanaka K"/>
            <person name="Motone F"/>
            <person name="Kageyama Y"/>
            <person name="Nozu R"/>
            <person name="Adachi N"/>
            <person name="Nishimura O"/>
            <person name="Nakagawa R"/>
            <person name="Tanegashima C"/>
            <person name="Kiyatake I"/>
            <person name="Matsumoto R"/>
            <person name="Murakumo K"/>
            <person name="Nishida K"/>
            <person name="Terakita A"/>
            <person name="Kuratani S"/>
            <person name="Sato K"/>
            <person name="Hyodo S Kuraku.S."/>
        </authorList>
    </citation>
    <scope>NUCLEOTIDE SEQUENCE [LARGE SCALE GENOMIC DNA]</scope>
</reference>
<comment type="caution">
    <text evidence="1">The sequence shown here is derived from an EMBL/GenBank/DDBJ whole genome shotgun (WGS) entry which is preliminary data.</text>
</comment>
<dbReference type="OrthoDB" id="8434774at2759"/>
<accession>A0A401NI10</accession>
<organism evidence="1 2">
    <name type="scientific">Scyliorhinus torazame</name>
    <name type="common">Cloudy catshark</name>
    <name type="synonym">Catulus torazame</name>
    <dbReference type="NCBI Taxonomy" id="75743"/>
    <lineage>
        <taxon>Eukaryota</taxon>
        <taxon>Metazoa</taxon>
        <taxon>Chordata</taxon>
        <taxon>Craniata</taxon>
        <taxon>Vertebrata</taxon>
        <taxon>Chondrichthyes</taxon>
        <taxon>Elasmobranchii</taxon>
        <taxon>Galeomorphii</taxon>
        <taxon>Galeoidea</taxon>
        <taxon>Carcharhiniformes</taxon>
        <taxon>Scyliorhinidae</taxon>
        <taxon>Scyliorhinus</taxon>
    </lineage>
</organism>
<dbReference type="Proteomes" id="UP000288216">
    <property type="component" value="Unassembled WGS sequence"/>
</dbReference>
<dbReference type="InterPro" id="IPR029250">
    <property type="entry name" value="ECPIP"/>
</dbReference>
<evidence type="ECO:0000313" key="2">
    <source>
        <dbReference type="Proteomes" id="UP000288216"/>
    </source>
</evidence>
<name>A0A401NI10_SCYTO</name>
<dbReference type="AlphaFoldDB" id="A0A401NI10"/>
<dbReference type="PANTHER" id="PTHR35658">
    <property type="entry name" value="RCG58666, ISOFORM CRA_A"/>
    <property type="match status" value="1"/>
</dbReference>
<gene>
    <name evidence="1" type="ORF">scyTo_0012751</name>
</gene>